<protein>
    <submittedName>
        <fullName evidence="1">Predicted protein</fullName>
    </submittedName>
</protein>
<dbReference type="OrthoDB" id="3167300at2759"/>
<keyword evidence="2" id="KW-1185">Reference proteome</keyword>
<feature type="non-terminal residue" evidence="1">
    <location>
        <position position="1"/>
    </location>
</feature>
<dbReference type="KEGG" id="lbc:LACBIDRAFT_336019"/>
<dbReference type="GeneID" id="6086633"/>
<dbReference type="Proteomes" id="UP000001194">
    <property type="component" value="Unassembled WGS sequence"/>
</dbReference>
<name>B0E460_LACBS</name>
<evidence type="ECO:0000313" key="2">
    <source>
        <dbReference type="Proteomes" id="UP000001194"/>
    </source>
</evidence>
<proteinExistence type="predicted"/>
<gene>
    <name evidence="1" type="ORF">LACBIDRAFT_336019</name>
</gene>
<dbReference type="AlphaFoldDB" id="B0E460"/>
<evidence type="ECO:0000313" key="1">
    <source>
        <dbReference type="EMBL" id="EDQ98371.1"/>
    </source>
</evidence>
<organism evidence="2">
    <name type="scientific">Laccaria bicolor (strain S238N-H82 / ATCC MYA-4686)</name>
    <name type="common">Bicoloured deceiver</name>
    <name type="synonym">Laccaria laccata var. bicolor</name>
    <dbReference type="NCBI Taxonomy" id="486041"/>
    <lineage>
        <taxon>Eukaryota</taxon>
        <taxon>Fungi</taxon>
        <taxon>Dikarya</taxon>
        <taxon>Basidiomycota</taxon>
        <taxon>Agaricomycotina</taxon>
        <taxon>Agaricomycetes</taxon>
        <taxon>Agaricomycetidae</taxon>
        <taxon>Agaricales</taxon>
        <taxon>Agaricineae</taxon>
        <taxon>Hydnangiaceae</taxon>
        <taxon>Laccaria</taxon>
    </lineage>
</organism>
<dbReference type="InParanoid" id="B0E460"/>
<reference evidence="1 2" key="1">
    <citation type="journal article" date="2008" name="Nature">
        <title>The genome of Laccaria bicolor provides insights into mycorrhizal symbiosis.</title>
        <authorList>
            <person name="Martin F."/>
            <person name="Aerts A."/>
            <person name="Ahren D."/>
            <person name="Brun A."/>
            <person name="Danchin E.G.J."/>
            <person name="Duchaussoy F."/>
            <person name="Gibon J."/>
            <person name="Kohler A."/>
            <person name="Lindquist E."/>
            <person name="Pereda V."/>
            <person name="Salamov A."/>
            <person name="Shapiro H.J."/>
            <person name="Wuyts J."/>
            <person name="Blaudez D."/>
            <person name="Buee M."/>
            <person name="Brokstein P."/>
            <person name="Canbaeck B."/>
            <person name="Cohen D."/>
            <person name="Courty P.E."/>
            <person name="Coutinho P.M."/>
            <person name="Delaruelle C."/>
            <person name="Detter J.C."/>
            <person name="Deveau A."/>
            <person name="DiFazio S."/>
            <person name="Duplessis S."/>
            <person name="Fraissinet-Tachet L."/>
            <person name="Lucic E."/>
            <person name="Frey-Klett P."/>
            <person name="Fourrey C."/>
            <person name="Feussner I."/>
            <person name="Gay G."/>
            <person name="Grimwood J."/>
            <person name="Hoegger P.J."/>
            <person name="Jain P."/>
            <person name="Kilaru S."/>
            <person name="Labbe J."/>
            <person name="Lin Y.C."/>
            <person name="Legue V."/>
            <person name="Le Tacon F."/>
            <person name="Marmeisse R."/>
            <person name="Melayah D."/>
            <person name="Montanini B."/>
            <person name="Muratet M."/>
            <person name="Nehls U."/>
            <person name="Niculita-Hirzel H."/>
            <person name="Oudot-Le Secq M.P."/>
            <person name="Peter M."/>
            <person name="Quesneville H."/>
            <person name="Rajashekar B."/>
            <person name="Reich M."/>
            <person name="Rouhier N."/>
            <person name="Schmutz J."/>
            <person name="Yin T."/>
            <person name="Chalot M."/>
            <person name="Henrissat B."/>
            <person name="Kuees U."/>
            <person name="Lucas S."/>
            <person name="Van de Peer Y."/>
            <person name="Podila G.K."/>
            <person name="Polle A."/>
            <person name="Pukkila P.J."/>
            <person name="Richardson P.M."/>
            <person name="Rouze P."/>
            <person name="Sanders I.R."/>
            <person name="Stajich J.E."/>
            <person name="Tunlid A."/>
            <person name="Tuskan G."/>
            <person name="Grigoriev I.V."/>
        </authorList>
    </citation>
    <scope>NUCLEOTIDE SEQUENCE [LARGE SCALE GENOMIC DNA]</scope>
    <source>
        <strain evidence="2">S238N-H82 / ATCC MYA-4686</strain>
    </source>
</reference>
<dbReference type="HOGENOM" id="CLU_1349148_0_0_1"/>
<accession>B0E460</accession>
<dbReference type="EMBL" id="DS547313">
    <property type="protein sequence ID" value="EDQ98371.1"/>
    <property type="molecule type" value="Genomic_DNA"/>
</dbReference>
<sequence>LDWLSSHAGTDTVPFLHLSSTVEHFDLRGRWWPKPEAVQTITNTPGFGCLKTLKMVLDTVWCGICHMCRLVRFKDRPTGVVYEGGLGLPFDYARVLAPLKYLEEVVIITPNHRPGWTTFGSNADTNSETTLTSDTNVNPNLWSGECYVCVRVAYKEDAFREKWVARKRRVGLACGDGDNDDGEKDLRPPKLRRVEYRFSTGYL</sequence>
<dbReference type="RefSeq" id="XP_001890978.1">
    <property type="nucleotide sequence ID" value="XM_001890943.1"/>
</dbReference>